<reference evidence="5" key="2">
    <citation type="journal article" date="2022" name="BMC Genomics">
        <title>Comparative genome analysis of mycobacteria focusing on tRNA and non-coding RNA.</title>
        <authorList>
            <person name="Behra P.R.K."/>
            <person name="Pettersson B.M.F."/>
            <person name="Ramesh M."/>
            <person name="Das S."/>
            <person name="Dasgupta S."/>
            <person name="Kirsebom L.A."/>
        </authorList>
    </citation>
    <scope>NUCLEOTIDE SEQUENCE</scope>
    <source>
        <strain evidence="5">DSM 44615</strain>
    </source>
</reference>
<dbReference type="EMBL" id="JACKSJ010000254">
    <property type="protein sequence ID" value="MCV7173808.1"/>
    <property type="molecule type" value="Genomic_DNA"/>
</dbReference>
<dbReference type="Proteomes" id="UP001140293">
    <property type="component" value="Unassembled WGS sequence"/>
</dbReference>
<keyword evidence="2" id="KW-0808">Transferase</keyword>
<evidence type="ECO:0000256" key="1">
    <source>
        <dbReference type="ARBA" id="ARBA00022676"/>
    </source>
</evidence>
<dbReference type="Pfam" id="PF00534">
    <property type="entry name" value="Glycos_transf_1"/>
    <property type="match status" value="1"/>
</dbReference>
<evidence type="ECO:0000259" key="4">
    <source>
        <dbReference type="Pfam" id="PF13439"/>
    </source>
</evidence>
<gene>
    <name evidence="5" type="ORF">H7I41_28180</name>
</gene>
<evidence type="ECO:0000259" key="3">
    <source>
        <dbReference type="Pfam" id="PF00534"/>
    </source>
</evidence>
<name>A0A9X3BXU4_9MYCO</name>
<dbReference type="RefSeq" id="WP_264015976.1">
    <property type="nucleotide sequence ID" value="NZ_JACKSJ010000254.1"/>
</dbReference>
<evidence type="ECO:0000313" key="6">
    <source>
        <dbReference type="Proteomes" id="UP001140293"/>
    </source>
</evidence>
<reference evidence="5" key="1">
    <citation type="submission" date="2020-07" db="EMBL/GenBank/DDBJ databases">
        <authorList>
            <person name="Pettersson B.M.F."/>
            <person name="Behra P.R.K."/>
            <person name="Ramesh M."/>
            <person name="Das S."/>
            <person name="Dasgupta S."/>
            <person name="Kirsebom L.A."/>
        </authorList>
    </citation>
    <scope>NUCLEOTIDE SEQUENCE</scope>
    <source>
        <strain evidence="5">DSM 44615</strain>
    </source>
</reference>
<evidence type="ECO:0000313" key="5">
    <source>
        <dbReference type="EMBL" id="MCV7173808.1"/>
    </source>
</evidence>
<dbReference type="PANTHER" id="PTHR12526:SF630">
    <property type="entry name" value="GLYCOSYLTRANSFERASE"/>
    <property type="match status" value="1"/>
</dbReference>
<dbReference type="Gene3D" id="3.40.50.2000">
    <property type="entry name" value="Glycogen Phosphorylase B"/>
    <property type="match status" value="2"/>
</dbReference>
<dbReference type="PANTHER" id="PTHR12526">
    <property type="entry name" value="GLYCOSYLTRANSFERASE"/>
    <property type="match status" value="1"/>
</dbReference>
<proteinExistence type="predicted"/>
<dbReference type="InterPro" id="IPR001296">
    <property type="entry name" value="Glyco_trans_1"/>
</dbReference>
<accession>A0A9X3BXU4</accession>
<dbReference type="AlphaFoldDB" id="A0A9X3BXU4"/>
<organism evidence="5 6">
    <name type="scientific">[Mycobacterium] manitobense</name>
    <dbReference type="NCBI Taxonomy" id="190147"/>
    <lineage>
        <taxon>Bacteria</taxon>
        <taxon>Bacillati</taxon>
        <taxon>Actinomycetota</taxon>
        <taxon>Actinomycetes</taxon>
        <taxon>Mycobacteriales</taxon>
        <taxon>Mycobacteriaceae</taxon>
        <taxon>Mycolicibacterium</taxon>
    </lineage>
</organism>
<keyword evidence="1" id="KW-0328">Glycosyltransferase</keyword>
<dbReference type="Pfam" id="PF13439">
    <property type="entry name" value="Glyco_transf_4"/>
    <property type="match status" value="1"/>
</dbReference>
<comment type="caution">
    <text evidence="5">The sequence shown here is derived from an EMBL/GenBank/DDBJ whole genome shotgun (WGS) entry which is preliminary data.</text>
</comment>
<feature type="domain" description="Glycosyl transferase family 1" evidence="3">
    <location>
        <begin position="190"/>
        <end position="349"/>
    </location>
</feature>
<feature type="domain" description="Glycosyltransferase subfamily 4-like N-terminal" evidence="4">
    <location>
        <begin position="17"/>
        <end position="174"/>
    </location>
</feature>
<dbReference type="SUPFAM" id="SSF53756">
    <property type="entry name" value="UDP-Glycosyltransferase/glycogen phosphorylase"/>
    <property type="match status" value="1"/>
</dbReference>
<dbReference type="InterPro" id="IPR028098">
    <property type="entry name" value="Glyco_trans_4-like_N"/>
</dbReference>
<sequence length="384" mass="41528">MSDNMIRPLFIVPDLRIGGAERHLVTLVTRMDATRFRPEVVCIGEEGEFFSALTDAGIPAHAMRLPKRHALQALRGLVETMRRMRPDVVVLRGYNAEALGRIAARIAGVKHAVLWVHNIGDAEPRGRARRLTDRILDRWTDRYFGVAEAQRSYLTDDLGYPADRIRIIHNGVDPVQFGTGTDRRVLTDLGIAPGLPVAGVVAALRPEKDHVTFLHAARQVVDARPGAQFLVIGDGPARAGLETLCATLGLADNVHFTGARRDIDRLLQAVDVFVLSSRTVECFPVSLLEAMACARPAVCTDVGGVAEMLVDGVTGHLVPPGDPGQLAGRLEQLFADPAAARRMGLAGRARVEAMFSLDRSVAAAEDAIEEVCATAAHAQMEVGR</sequence>
<evidence type="ECO:0000256" key="2">
    <source>
        <dbReference type="ARBA" id="ARBA00022679"/>
    </source>
</evidence>
<dbReference type="GO" id="GO:0016757">
    <property type="term" value="F:glycosyltransferase activity"/>
    <property type="evidence" value="ECO:0007669"/>
    <property type="project" value="UniProtKB-KW"/>
</dbReference>
<protein>
    <submittedName>
        <fullName evidence="5">Glycosyltransferase</fullName>
    </submittedName>
</protein>
<keyword evidence="6" id="KW-1185">Reference proteome</keyword>